<dbReference type="InterPro" id="IPR051010">
    <property type="entry name" value="BCAA_transport"/>
</dbReference>
<gene>
    <name evidence="6" type="ORF">GCM10009547_22870</name>
</gene>
<evidence type="ECO:0000259" key="5">
    <source>
        <dbReference type="Pfam" id="PF13458"/>
    </source>
</evidence>
<dbReference type="PANTHER" id="PTHR30483">
    <property type="entry name" value="LEUCINE-SPECIFIC-BINDING PROTEIN"/>
    <property type="match status" value="1"/>
</dbReference>
<evidence type="ECO:0000256" key="3">
    <source>
        <dbReference type="SAM" id="MobiDB-lite"/>
    </source>
</evidence>
<dbReference type="InterPro" id="IPR028082">
    <property type="entry name" value="Peripla_BP_I"/>
</dbReference>
<dbReference type="EMBL" id="BAAAHE010000017">
    <property type="protein sequence ID" value="GAA0619815.1"/>
    <property type="molecule type" value="Genomic_DNA"/>
</dbReference>
<dbReference type="InterPro" id="IPR028081">
    <property type="entry name" value="Leu-bd"/>
</dbReference>
<name>A0ABN1GUB0_9ACTN</name>
<evidence type="ECO:0000256" key="1">
    <source>
        <dbReference type="ARBA" id="ARBA00010062"/>
    </source>
</evidence>
<evidence type="ECO:0000313" key="6">
    <source>
        <dbReference type="EMBL" id="GAA0619815.1"/>
    </source>
</evidence>
<dbReference type="Pfam" id="PF13458">
    <property type="entry name" value="Peripla_BP_6"/>
    <property type="match status" value="1"/>
</dbReference>
<comment type="similarity">
    <text evidence="1">Belongs to the leucine-binding protein family.</text>
</comment>
<dbReference type="RefSeq" id="WP_344604773.1">
    <property type="nucleotide sequence ID" value="NZ_BAAAHE010000017.1"/>
</dbReference>
<evidence type="ECO:0000256" key="2">
    <source>
        <dbReference type="ARBA" id="ARBA00022729"/>
    </source>
</evidence>
<keyword evidence="2 4" id="KW-0732">Signal</keyword>
<dbReference type="Proteomes" id="UP001500957">
    <property type="component" value="Unassembled WGS sequence"/>
</dbReference>
<feature type="compositionally biased region" description="Low complexity" evidence="3">
    <location>
        <begin position="30"/>
        <end position="95"/>
    </location>
</feature>
<feature type="signal peptide" evidence="4">
    <location>
        <begin position="1"/>
        <end position="27"/>
    </location>
</feature>
<sequence>MFQPRGRRYRLTQAVCLSLAVALSATACGGDDSDADQAAVGADAAIQDPATDTAADPAAPADPEAIPADPAAPDATAAPGATAAPDTAGEANKPAKGGGKDAKTKGNKGNAAGGAKTPAIVPCTKQLDPVKIGQVGTFSGLVGQTTGRHKEGLALWASAINAKGGLECHPVQVIAVDDQNDPQRTASVTEDLIVNKKVQAIVGSAMPISFAAMVPTLEKHKFPQIGGDLVDPIWNESQYVFPQGGGTLSAFAGPMDAIRRAEGMTKTFILYCVEATICTTSAKSAQTKGGMADMAKVEVVGTQGVSLTQPSFTSGCQLAKDKGAQFITAYVDAASELRLARSCDSIGFRVPIVGASFSFTSAALSDPFISKIKVYSGSPNAPLAATGIPAIDAFRTALKTFMPDFVPDQSALSGWASGKLLEAAMGSVSAKARAGSITTAMIYDGLYSLKNETLGGLGPGVTFERGKLPKTQPCYYAVAVIDKAYRAPLGAQKLCFAHEPVKG</sequence>
<reference evidence="6 7" key="1">
    <citation type="journal article" date="2019" name="Int. J. Syst. Evol. Microbiol.">
        <title>The Global Catalogue of Microorganisms (GCM) 10K type strain sequencing project: providing services to taxonomists for standard genome sequencing and annotation.</title>
        <authorList>
            <consortium name="The Broad Institute Genomics Platform"/>
            <consortium name="The Broad Institute Genome Sequencing Center for Infectious Disease"/>
            <person name="Wu L."/>
            <person name="Ma J."/>
        </authorList>
    </citation>
    <scope>NUCLEOTIDE SEQUENCE [LARGE SCALE GENOMIC DNA]</scope>
    <source>
        <strain evidence="6 7">JCM 10671</strain>
    </source>
</reference>
<organism evidence="6 7">
    <name type="scientific">Sporichthya brevicatena</name>
    <dbReference type="NCBI Taxonomy" id="171442"/>
    <lineage>
        <taxon>Bacteria</taxon>
        <taxon>Bacillati</taxon>
        <taxon>Actinomycetota</taxon>
        <taxon>Actinomycetes</taxon>
        <taxon>Sporichthyales</taxon>
        <taxon>Sporichthyaceae</taxon>
        <taxon>Sporichthya</taxon>
    </lineage>
</organism>
<keyword evidence="7" id="KW-1185">Reference proteome</keyword>
<feature type="domain" description="Leucine-binding protein" evidence="5">
    <location>
        <begin position="129"/>
        <end position="478"/>
    </location>
</feature>
<feature type="compositionally biased region" description="Low complexity" evidence="3">
    <location>
        <begin position="107"/>
        <end position="117"/>
    </location>
</feature>
<feature type="region of interest" description="Disordered" evidence="3">
    <location>
        <begin position="30"/>
        <end position="117"/>
    </location>
</feature>
<dbReference type="SUPFAM" id="SSF53822">
    <property type="entry name" value="Periplasmic binding protein-like I"/>
    <property type="match status" value="1"/>
</dbReference>
<evidence type="ECO:0000313" key="7">
    <source>
        <dbReference type="Proteomes" id="UP001500957"/>
    </source>
</evidence>
<dbReference type="PROSITE" id="PS51257">
    <property type="entry name" value="PROKAR_LIPOPROTEIN"/>
    <property type="match status" value="1"/>
</dbReference>
<comment type="caution">
    <text evidence="6">The sequence shown here is derived from an EMBL/GenBank/DDBJ whole genome shotgun (WGS) entry which is preliminary data.</text>
</comment>
<feature type="chain" id="PRO_5046374129" description="Leucine-binding protein domain-containing protein" evidence="4">
    <location>
        <begin position="28"/>
        <end position="503"/>
    </location>
</feature>
<protein>
    <recommendedName>
        <fullName evidence="5">Leucine-binding protein domain-containing protein</fullName>
    </recommendedName>
</protein>
<accession>A0ABN1GUB0</accession>
<evidence type="ECO:0000256" key="4">
    <source>
        <dbReference type="SAM" id="SignalP"/>
    </source>
</evidence>
<proteinExistence type="inferred from homology"/>
<dbReference type="Gene3D" id="3.40.50.2300">
    <property type="match status" value="2"/>
</dbReference>